<evidence type="ECO:0000313" key="3">
    <source>
        <dbReference type="Ensembl" id="ENSEBUP00000004067.1"/>
    </source>
</evidence>
<organism evidence="3 4">
    <name type="scientific">Eptatretus burgeri</name>
    <name type="common">Inshore hagfish</name>
    <dbReference type="NCBI Taxonomy" id="7764"/>
    <lineage>
        <taxon>Eukaryota</taxon>
        <taxon>Metazoa</taxon>
        <taxon>Chordata</taxon>
        <taxon>Craniata</taxon>
        <taxon>Vertebrata</taxon>
        <taxon>Cyclostomata</taxon>
        <taxon>Myxini</taxon>
        <taxon>Myxiniformes</taxon>
        <taxon>Myxinidae</taxon>
        <taxon>Eptatretinae</taxon>
        <taxon>Eptatretus</taxon>
    </lineage>
</organism>
<protein>
    <recommendedName>
        <fullName evidence="2">RUN domain-containing protein</fullName>
    </recommendedName>
</protein>
<keyword evidence="1" id="KW-1133">Transmembrane helix</keyword>
<keyword evidence="1" id="KW-0812">Transmembrane</keyword>
<feature type="transmembrane region" description="Helical" evidence="1">
    <location>
        <begin position="49"/>
        <end position="77"/>
    </location>
</feature>
<dbReference type="InterPro" id="IPR037213">
    <property type="entry name" value="Run_dom_sf"/>
</dbReference>
<dbReference type="InterPro" id="IPR004012">
    <property type="entry name" value="Run_dom"/>
</dbReference>
<dbReference type="SUPFAM" id="SSF140741">
    <property type="entry name" value="RUN domain-like"/>
    <property type="match status" value="1"/>
</dbReference>
<name>A0A8C4NB57_EPTBU</name>
<evidence type="ECO:0000259" key="2">
    <source>
        <dbReference type="Pfam" id="PF02759"/>
    </source>
</evidence>
<dbReference type="PANTHER" id="PTHR46753">
    <property type="entry name" value="FYVE AND COILED-COIL DOMAIN-CONTAINING PROTEIN 1"/>
    <property type="match status" value="1"/>
</dbReference>
<reference evidence="3" key="1">
    <citation type="submission" date="2025-08" db="UniProtKB">
        <authorList>
            <consortium name="Ensembl"/>
        </authorList>
    </citation>
    <scope>IDENTIFICATION</scope>
</reference>
<reference evidence="3" key="2">
    <citation type="submission" date="2025-09" db="UniProtKB">
        <authorList>
            <consortium name="Ensembl"/>
        </authorList>
    </citation>
    <scope>IDENTIFICATION</scope>
</reference>
<evidence type="ECO:0000313" key="4">
    <source>
        <dbReference type="Proteomes" id="UP000694388"/>
    </source>
</evidence>
<sequence>MHVMTATENVCRYIVHNDHQFLTVMDLKCFSNHPLKHCSEGQFANIKEIVILLMLSCVLPSLCMPCLCLFVVVVFFLNQSHHGLKRWDYWDWIGNLPEMCNGNIKEPGLGWALQQASQCTDVHTAQGRGRLFIRIALVRGLLPTALHILARDPRLPEWYDPFCSIIGNEDLFGE</sequence>
<dbReference type="Proteomes" id="UP000694388">
    <property type="component" value="Unplaced"/>
</dbReference>
<feature type="domain" description="RUN" evidence="2">
    <location>
        <begin position="79"/>
        <end position="161"/>
    </location>
</feature>
<dbReference type="PANTHER" id="PTHR46753:SF3">
    <property type="entry name" value="PDZ DOMAIN-CONTAINING PROTEIN"/>
    <property type="match status" value="1"/>
</dbReference>
<dbReference type="Gene3D" id="1.20.58.900">
    <property type="match status" value="1"/>
</dbReference>
<dbReference type="Pfam" id="PF02759">
    <property type="entry name" value="RUN"/>
    <property type="match status" value="1"/>
</dbReference>
<dbReference type="AlphaFoldDB" id="A0A8C4NB57"/>
<accession>A0A8C4NB57</accession>
<keyword evidence="1" id="KW-0472">Membrane</keyword>
<dbReference type="Ensembl" id="ENSEBUT00000004482.1">
    <property type="protein sequence ID" value="ENSEBUP00000004067.1"/>
    <property type="gene ID" value="ENSEBUG00000002900.1"/>
</dbReference>
<keyword evidence="4" id="KW-1185">Reference proteome</keyword>
<evidence type="ECO:0000256" key="1">
    <source>
        <dbReference type="SAM" id="Phobius"/>
    </source>
</evidence>
<proteinExistence type="predicted"/>